<dbReference type="PRINTS" id="PR01870">
    <property type="entry name" value="CD2ANTIGEN"/>
</dbReference>
<keyword evidence="2" id="KW-0732">Signal</keyword>
<dbReference type="STRING" id="13616.ENSMODP00000028992"/>
<dbReference type="GeneTree" id="ENSGT00960000186961"/>
<feature type="transmembrane region" description="Helical" evidence="5">
    <location>
        <begin position="204"/>
        <end position="228"/>
    </location>
</feature>
<keyword evidence="5" id="KW-0812">Transmembrane</keyword>
<evidence type="ECO:0000259" key="6">
    <source>
        <dbReference type="Pfam" id="PF07686"/>
    </source>
</evidence>
<evidence type="ECO:0000256" key="1">
    <source>
        <dbReference type="ARBA" id="ARBA00004370"/>
    </source>
</evidence>
<reference evidence="7" key="2">
    <citation type="submission" date="2025-08" db="UniProtKB">
        <authorList>
            <consortium name="Ensembl"/>
        </authorList>
    </citation>
    <scope>IDENTIFICATION</scope>
</reference>
<dbReference type="GO" id="GO:0005102">
    <property type="term" value="F:signaling receptor binding"/>
    <property type="evidence" value="ECO:0000318"/>
    <property type="project" value="GO_Central"/>
</dbReference>
<dbReference type="PANTHER" id="PTHR12080">
    <property type="entry name" value="SIGNALING LYMPHOCYTIC ACTIVATION MOLECULE"/>
    <property type="match status" value="1"/>
</dbReference>
<proteinExistence type="predicted"/>
<dbReference type="InterPro" id="IPR015632">
    <property type="entry name" value="CD2"/>
</dbReference>
<evidence type="ECO:0000313" key="8">
    <source>
        <dbReference type="Proteomes" id="UP000002280"/>
    </source>
</evidence>
<dbReference type="OMA" id="NTMACTL"/>
<dbReference type="InterPro" id="IPR036179">
    <property type="entry name" value="Ig-like_dom_sf"/>
</dbReference>
<dbReference type="GO" id="GO:0006955">
    <property type="term" value="P:immune response"/>
    <property type="evidence" value="ECO:0000318"/>
    <property type="project" value="GO_Central"/>
</dbReference>
<reference evidence="7 8" key="1">
    <citation type="journal article" date="2007" name="Nature">
        <title>Genome of the marsupial Monodelphis domestica reveals innovation in non-coding sequences.</title>
        <authorList>
            <person name="Mikkelsen T.S."/>
            <person name="Wakefield M.J."/>
            <person name="Aken B."/>
            <person name="Amemiya C.T."/>
            <person name="Chang J.L."/>
            <person name="Duke S."/>
            <person name="Garber M."/>
            <person name="Gentles A.J."/>
            <person name="Goodstadt L."/>
            <person name="Heger A."/>
            <person name="Jurka J."/>
            <person name="Kamal M."/>
            <person name="Mauceli E."/>
            <person name="Searle S.M."/>
            <person name="Sharpe T."/>
            <person name="Baker M.L."/>
            <person name="Batzer M.A."/>
            <person name="Benos P.V."/>
            <person name="Belov K."/>
            <person name="Clamp M."/>
            <person name="Cook A."/>
            <person name="Cuff J."/>
            <person name="Das R."/>
            <person name="Davidow L."/>
            <person name="Deakin J.E."/>
            <person name="Fazzari M.J."/>
            <person name="Glass J.L."/>
            <person name="Grabherr M."/>
            <person name="Greally J.M."/>
            <person name="Gu W."/>
            <person name="Hore T.A."/>
            <person name="Huttley G.A."/>
            <person name="Kleber M."/>
            <person name="Jirtle R.L."/>
            <person name="Koina E."/>
            <person name="Lee J.T."/>
            <person name="Mahony S."/>
            <person name="Marra M.A."/>
            <person name="Miller R.D."/>
            <person name="Nicholls R.D."/>
            <person name="Oda M."/>
            <person name="Papenfuss A.T."/>
            <person name="Parra Z.E."/>
            <person name="Pollock D.D."/>
            <person name="Ray D.A."/>
            <person name="Schein J.E."/>
            <person name="Speed T.P."/>
            <person name="Thompson K."/>
            <person name="VandeBerg J.L."/>
            <person name="Wade C.M."/>
            <person name="Walker J.A."/>
            <person name="Waters P.D."/>
            <person name="Webber C."/>
            <person name="Weidman J.R."/>
            <person name="Xie X."/>
            <person name="Zody M.C."/>
            <person name="Baldwin J."/>
            <person name="Abdouelleil A."/>
            <person name="Abdulkadir J."/>
            <person name="Abebe A."/>
            <person name="Abera B."/>
            <person name="Abreu J."/>
            <person name="Acer S.C."/>
            <person name="Aftuck L."/>
            <person name="Alexander A."/>
            <person name="An P."/>
            <person name="Anderson E."/>
            <person name="Anderson S."/>
            <person name="Arachi H."/>
            <person name="Azer M."/>
            <person name="Bachantsang P."/>
            <person name="Barry A."/>
            <person name="Bayul T."/>
            <person name="Berlin A."/>
            <person name="Bessette D."/>
            <person name="Bloom T."/>
            <person name="Bloom T."/>
            <person name="Boguslavskiy L."/>
            <person name="Bonnet C."/>
            <person name="Boukhgalter B."/>
            <person name="Bourzgui I."/>
            <person name="Brown A."/>
            <person name="Cahill P."/>
            <person name="Channer S."/>
            <person name="Cheshatsang Y."/>
            <person name="Chuda L."/>
            <person name="Citroen M."/>
            <person name="Collymore A."/>
            <person name="Cooke P."/>
            <person name="Costello M."/>
            <person name="D'Aco K."/>
            <person name="Daza R."/>
            <person name="De Haan G."/>
            <person name="DeGray S."/>
            <person name="DeMaso C."/>
            <person name="Dhargay N."/>
            <person name="Dooley K."/>
            <person name="Dooley E."/>
            <person name="Doricent M."/>
            <person name="Dorje P."/>
            <person name="Dorjee K."/>
            <person name="Dupes A."/>
            <person name="Elong R."/>
            <person name="Falk J."/>
            <person name="Farina A."/>
            <person name="Faro S."/>
            <person name="Ferguson D."/>
            <person name="Fisher S."/>
            <person name="Foley C.D."/>
            <person name="Franke A."/>
            <person name="Friedrich D."/>
            <person name="Gadbois L."/>
            <person name="Gearin G."/>
            <person name="Gearin C.R."/>
            <person name="Giannoukos G."/>
            <person name="Goode T."/>
            <person name="Graham J."/>
            <person name="Grandbois E."/>
            <person name="Grewal S."/>
            <person name="Gyaltsen K."/>
            <person name="Hafez N."/>
            <person name="Hagos B."/>
            <person name="Hall J."/>
            <person name="Henson C."/>
            <person name="Hollinger A."/>
            <person name="Honan T."/>
            <person name="Huard M.D."/>
            <person name="Hughes L."/>
            <person name="Hurhula B."/>
            <person name="Husby M.E."/>
            <person name="Kamat A."/>
            <person name="Kanga B."/>
            <person name="Kashin S."/>
            <person name="Khazanovich D."/>
            <person name="Kisner P."/>
            <person name="Lance K."/>
            <person name="Lara M."/>
            <person name="Lee W."/>
            <person name="Lennon N."/>
            <person name="Letendre F."/>
            <person name="LeVine R."/>
            <person name="Lipovsky A."/>
            <person name="Liu X."/>
            <person name="Liu J."/>
            <person name="Liu S."/>
            <person name="Lokyitsang T."/>
            <person name="Lokyitsang Y."/>
            <person name="Lubonja R."/>
            <person name="Lui A."/>
            <person name="MacDonald P."/>
            <person name="Magnisalis V."/>
            <person name="Maru K."/>
            <person name="Matthews C."/>
            <person name="McCusker W."/>
            <person name="McDonough S."/>
            <person name="Mehta T."/>
            <person name="Meldrim J."/>
            <person name="Meneus L."/>
            <person name="Mihai O."/>
            <person name="Mihalev A."/>
            <person name="Mihova T."/>
            <person name="Mittelman R."/>
            <person name="Mlenga V."/>
            <person name="Montmayeur A."/>
            <person name="Mulrain L."/>
            <person name="Navidi A."/>
            <person name="Naylor J."/>
            <person name="Negash T."/>
            <person name="Nguyen T."/>
            <person name="Nguyen N."/>
            <person name="Nicol R."/>
            <person name="Norbu C."/>
            <person name="Norbu N."/>
            <person name="Novod N."/>
            <person name="O'Neill B."/>
            <person name="Osman S."/>
            <person name="Markiewicz E."/>
            <person name="Oyono O.L."/>
            <person name="Patti C."/>
            <person name="Phunkhang P."/>
            <person name="Pierre F."/>
            <person name="Priest M."/>
            <person name="Raghuraman S."/>
            <person name="Rege F."/>
            <person name="Reyes R."/>
            <person name="Rise C."/>
            <person name="Rogov P."/>
            <person name="Ross K."/>
            <person name="Ryan E."/>
            <person name="Settipalli S."/>
            <person name="Shea T."/>
            <person name="Sherpa N."/>
            <person name="Shi L."/>
            <person name="Shih D."/>
            <person name="Sparrow T."/>
            <person name="Spaulding J."/>
            <person name="Stalker J."/>
            <person name="Stange-Thomann N."/>
            <person name="Stavropoulos S."/>
            <person name="Stone C."/>
            <person name="Strader C."/>
            <person name="Tesfaye S."/>
            <person name="Thomson T."/>
            <person name="Thoulutsang Y."/>
            <person name="Thoulutsang D."/>
            <person name="Topham K."/>
            <person name="Topping I."/>
            <person name="Tsamla T."/>
            <person name="Vassiliev H."/>
            <person name="Vo A."/>
            <person name="Wangchuk T."/>
            <person name="Wangdi T."/>
            <person name="Weiand M."/>
            <person name="Wilkinson J."/>
            <person name="Wilson A."/>
            <person name="Yadav S."/>
            <person name="Young G."/>
            <person name="Yu Q."/>
            <person name="Zembek L."/>
            <person name="Zhong D."/>
            <person name="Zimmer A."/>
            <person name="Zwirko Z."/>
            <person name="Jaffe D.B."/>
            <person name="Alvarez P."/>
            <person name="Brockman W."/>
            <person name="Butler J."/>
            <person name="Chin C."/>
            <person name="Gnerre S."/>
            <person name="MacCallum I."/>
            <person name="Graves J.A."/>
            <person name="Ponting C.P."/>
            <person name="Breen M."/>
            <person name="Samollow P.B."/>
            <person name="Lander E.S."/>
            <person name="Lindblad-Toh K."/>
        </authorList>
    </citation>
    <scope>NUCLEOTIDE SEQUENCE [LARGE SCALE GENOMIC DNA]</scope>
</reference>
<evidence type="ECO:0000256" key="2">
    <source>
        <dbReference type="ARBA" id="ARBA00022729"/>
    </source>
</evidence>
<dbReference type="InterPro" id="IPR013106">
    <property type="entry name" value="Ig_V-set"/>
</dbReference>
<dbReference type="SUPFAM" id="SSF48726">
    <property type="entry name" value="Immunoglobulin"/>
    <property type="match status" value="2"/>
</dbReference>
<dbReference type="InterPro" id="IPR015631">
    <property type="entry name" value="CD2/SLAM_rcpt"/>
</dbReference>
<reference evidence="7" key="3">
    <citation type="submission" date="2025-09" db="UniProtKB">
        <authorList>
            <consortium name="Ensembl"/>
        </authorList>
    </citation>
    <scope>IDENTIFICATION</scope>
</reference>
<organism evidence="7 8">
    <name type="scientific">Monodelphis domestica</name>
    <name type="common">Gray short-tailed opossum</name>
    <dbReference type="NCBI Taxonomy" id="13616"/>
    <lineage>
        <taxon>Eukaryota</taxon>
        <taxon>Metazoa</taxon>
        <taxon>Chordata</taxon>
        <taxon>Craniata</taxon>
        <taxon>Vertebrata</taxon>
        <taxon>Euteleostomi</taxon>
        <taxon>Mammalia</taxon>
        <taxon>Metatheria</taxon>
        <taxon>Didelphimorphia</taxon>
        <taxon>Didelphidae</taxon>
        <taxon>Monodelphis</taxon>
    </lineage>
</organism>
<sequence length="256" mass="29122">MESCASPARHNWKGAMTEDNVVWGALTQSISLDIPHFQQDGGADDIRWSKGQTVIAMLKQNELFFLKDNTTYEISANGTLKIKELTSSFEGIYKVSVYHKNGTNLLEKTLALRVMKAVSQPVMTWDCTKRSVVCEVQNETNAELTLFDNRTQPLKKGTVKSEEMRLKYTWPNLPPWQLRCVVKNKASEKEVVVQNPCTEKVLDIYHILSICGGGMILLIFLLLLIFCFQRRKKQKTNGKLLFNPDTEYLLGLVGSW</sequence>
<dbReference type="Pfam" id="PF07686">
    <property type="entry name" value="V-set"/>
    <property type="match status" value="1"/>
</dbReference>
<evidence type="ECO:0000256" key="4">
    <source>
        <dbReference type="ARBA" id="ARBA00023180"/>
    </source>
</evidence>
<dbReference type="AlphaFoldDB" id="F7A813"/>
<keyword evidence="4" id="KW-0325">Glycoprotein</keyword>
<dbReference type="Bgee" id="ENSMODG00000005074">
    <property type="expression patterns" value="Expressed in blood and 6 other cell types or tissues"/>
</dbReference>
<dbReference type="InParanoid" id="F7A813"/>
<keyword evidence="5" id="KW-1133">Transmembrane helix</keyword>
<dbReference type="GO" id="GO:0016020">
    <property type="term" value="C:membrane"/>
    <property type="evidence" value="ECO:0007669"/>
    <property type="project" value="UniProtKB-SubCell"/>
</dbReference>
<name>F7A813_MONDO</name>
<dbReference type="Gene3D" id="2.60.40.10">
    <property type="entry name" value="Immunoglobulins"/>
    <property type="match status" value="2"/>
</dbReference>
<dbReference type="HOGENOM" id="CLU_069390_0_0_1"/>
<dbReference type="InterPro" id="IPR013783">
    <property type="entry name" value="Ig-like_fold"/>
</dbReference>
<evidence type="ECO:0000313" key="7">
    <source>
        <dbReference type="Ensembl" id="ENSMODP00000028992.2"/>
    </source>
</evidence>
<dbReference type="GO" id="GO:0030101">
    <property type="term" value="P:natural killer cell activation"/>
    <property type="evidence" value="ECO:0000318"/>
    <property type="project" value="GO_Central"/>
</dbReference>
<dbReference type="PANTHER" id="PTHR12080:SF54">
    <property type="entry name" value="T-CELL SURFACE ANTIGEN CD2"/>
    <property type="match status" value="1"/>
</dbReference>
<dbReference type="Ensembl" id="ENSMODT00000030570.2">
    <property type="protein sequence ID" value="ENSMODP00000028992.2"/>
    <property type="gene ID" value="ENSMODG00000005074.4"/>
</dbReference>
<accession>F7A813</accession>
<dbReference type="GO" id="GO:0098609">
    <property type="term" value="P:cell-cell adhesion"/>
    <property type="evidence" value="ECO:0000318"/>
    <property type="project" value="GO_Central"/>
</dbReference>
<keyword evidence="8" id="KW-1185">Reference proteome</keyword>
<dbReference type="eggNOG" id="ENOG502S5UN">
    <property type="taxonomic scope" value="Eukaryota"/>
</dbReference>
<dbReference type="Proteomes" id="UP000002280">
    <property type="component" value="Chromosome 2"/>
</dbReference>
<comment type="subcellular location">
    <subcellularLocation>
        <location evidence="1">Membrane</location>
    </subcellularLocation>
</comment>
<evidence type="ECO:0000256" key="5">
    <source>
        <dbReference type="SAM" id="Phobius"/>
    </source>
</evidence>
<keyword evidence="3 5" id="KW-0472">Membrane</keyword>
<feature type="domain" description="Immunoglobulin V-set" evidence="6">
    <location>
        <begin position="19"/>
        <end position="114"/>
    </location>
</feature>
<evidence type="ECO:0000256" key="3">
    <source>
        <dbReference type="ARBA" id="ARBA00023136"/>
    </source>
</evidence>
<protein>
    <recommendedName>
        <fullName evidence="6">Immunoglobulin V-set domain-containing protein</fullName>
    </recommendedName>
</protein>
<dbReference type="FunCoup" id="F7A813">
    <property type="interactions" value="103"/>
</dbReference>